<keyword evidence="3" id="KW-1185">Reference proteome</keyword>
<name>A0A089NRD1_9HYPH</name>
<dbReference type="AlphaFoldDB" id="A0A089NRD1"/>
<accession>A0A089NRD1</accession>
<evidence type="ECO:0000256" key="1">
    <source>
        <dbReference type="SAM" id="MobiDB-lite"/>
    </source>
</evidence>
<dbReference type="Proteomes" id="UP000029492">
    <property type="component" value="Chromosome"/>
</dbReference>
<gene>
    <name evidence="2" type="ORF">MOC_2182</name>
</gene>
<dbReference type="HOGENOM" id="CLU_2617964_0_0_5"/>
<dbReference type="KEGG" id="mor:MOC_2182"/>
<evidence type="ECO:0000313" key="3">
    <source>
        <dbReference type="Proteomes" id="UP000029492"/>
    </source>
</evidence>
<feature type="region of interest" description="Disordered" evidence="1">
    <location>
        <begin position="1"/>
        <end position="78"/>
    </location>
</feature>
<feature type="compositionally biased region" description="Basic and acidic residues" evidence="1">
    <location>
        <begin position="66"/>
        <end position="78"/>
    </location>
</feature>
<sequence length="78" mass="8446">MTGSARPDPEPPERGGRDRGPGAASRPRTGPNRRSGIPCTGVEDPAAIAPSLPTNRKHRRQAVLRPLRDLDENERSLT</sequence>
<organism evidence="2 3">
    <name type="scientific">Methylobacterium oryzae CBMB20</name>
    <dbReference type="NCBI Taxonomy" id="693986"/>
    <lineage>
        <taxon>Bacteria</taxon>
        <taxon>Pseudomonadati</taxon>
        <taxon>Pseudomonadota</taxon>
        <taxon>Alphaproteobacteria</taxon>
        <taxon>Hyphomicrobiales</taxon>
        <taxon>Methylobacteriaceae</taxon>
        <taxon>Methylobacterium</taxon>
    </lineage>
</organism>
<proteinExistence type="predicted"/>
<dbReference type="STRING" id="693986.MOC_2182"/>
<protein>
    <submittedName>
        <fullName evidence="2">Protein of unassigned function</fullName>
    </submittedName>
</protein>
<feature type="compositionally biased region" description="Basic and acidic residues" evidence="1">
    <location>
        <begin position="7"/>
        <end position="20"/>
    </location>
</feature>
<evidence type="ECO:0000313" key="2">
    <source>
        <dbReference type="EMBL" id="AIQ89937.1"/>
    </source>
</evidence>
<reference evidence="2 3" key="1">
    <citation type="journal article" date="2014" name="PLoS ONE">
        <title>Genome Information of Methylobacterium oryzae, a Plant-Probiotic Methylotroph in the Phyllosphere.</title>
        <authorList>
            <person name="Kwak M.J."/>
            <person name="Jeong H."/>
            <person name="Madhaiyan M."/>
            <person name="Lee Y."/>
            <person name="Sa T.M."/>
            <person name="Oh T.K."/>
            <person name="Kim J.F."/>
        </authorList>
    </citation>
    <scope>NUCLEOTIDE SEQUENCE [LARGE SCALE GENOMIC DNA]</scope>
    <source>
        <strain evidence="2 3">CBMB20</strain>
    </source>
</reference>
<dbReference type="EMBL" id="CP003811">
    <property type="protein sequence ID" value="AIQ89937.1"/>
    <property type="molecule type" value="Genomic_DNA"/>
</dbReference>